<comment type="caution">
    <text evidence="2">The sequence shown here is derived from an EMBL/GenBank/DDBJ whole genome shotgun (WGS) entry which is preliminary data.</text>
</comment>
<evidence type="ECO:0000313" key="3">
    <source>
        <dbReference type="Proteomes" id="UP000177117"/>
    </source>
</evidence>
<dbReference type="EMBL" id="MGJD01000023">
    <property type="protein sequence ID" value="OGN00354.1"/>
    <property type="molecule type" value="Genomic_DNA"/>
</dbReference>
<feature type="coiled-coil region" evidence="1">
    <location>
        <begin position="63"/>
        <end position="90"/>
    </location>
</feature>
<dbReference type="AlphaFoldDB" id="A0A1F8EHR0"/>
<name>A0A1F8EHR0_9BACT</name>
<gene>
    <name evidence="2" type="ORF">A2650_01945</name>
</gene>
<dbReference type="Proteomes" id="UP000177117">
    <property type="component" value="Unassembled WGS sequence"/>
</dbReference>
<accession>A0A1F8EHR0</accession>
<organism evidence="2 3">
    <name type="scientific">Candidatus Yanofskybacteria bacterium RIFCSPHIGHO2_01_FULL_41_53</name>
    <dbReference type="NCBI Taxonomy" id="1802663"/>
    <lineage>
        <taxon>Bacteria</taxon>
        <taxon>Candidatus Yanofskyibacteriota</taxon>
    </lineage>
</organism>
<sequence length="96" mass="11121">MQIDELKKLIKNSTSVLVLDNGDPLFVVLDYKMYRDLVKDKGEKEIPINHSVGRDNFNGYSHHERETEILERLNKEILALKNQIEMEEKNAHGGVD</sequence>
<protein>
    <recommendedName>
        <fullName evidence="4">Prevent-host-death protein</fullName>
    </recommendedName>
</protein>
<keyword evidence="1" id="KW-0175">Coiled coil</keyword>
<evidence type="ECO:0000256" key="1">
    <source>
        <dbReference type="SAM" id="Coils"/>
    </source>
</evidence>
<evidence type="ECO:0000313" key="2">
    <source>
        <dbReference type="EMBL" id="OGN00354.1"/>
    </source>
</evidence>
<proteinExistence type="predicted"/>
<reference evidence="2 3" key="1">
    <citation type="journal article" date="2016" name="Nat. Commun.">
        <title>Thousands of microbial genomes shed light on interconnected biogeochemical processes in an aquifer system.</title>
        <authorList>
            <person name="Anantharaman K."/>
            <person name="Brown C.T."/>
            <person name="Hug L.A."/>
            <person name="Sharon I."/>
            <person name="Castelle C.J."/>
            <person name="Probst A.J."/>
            <person name="Thomas B.C."/>
            <person name="Singh A."/>
            <person name="Wilkins M.J."/>
            <person name="Karaoz U."/>
            <person name="Brodie E.L."/>
            <person name="Williams K.H."/>
            <person name="Hubbard S.S."/>
            <person name="Banfield J.F."/>
        </authorList>
    </citation>
    <scope>NUCLEOTIDE SEQUENCE [LARGE SCALE GENOMIC DNA]</scope>
</reference>
<evidence type="ECO:0008006" key="4">
    <source>
        <dbReference type="Google" id="ProtNLM"/>
    </source>
</evidence>